<evidence type="ECO:0000313" key="2">
    <source>
        <dbReference type="Proteomes" id="UP000015560"/>
    </source>
</evidence>
<sequence>MATVGGYDHSLSTGQIQKIKIIRALLDERTIPIFDEIFSNLSKKIQAKMYAYLKNLSGKTIIIIDHNAPKVTGATYWEL</sequence>
<dbReference type="Gene3D" id="3.40.50.300">
    <property type="entry name" value="P-loop containing nucleotide triphosphate hydrolases"/>
    <property type="match status" value="1"/>
</dbReference>
<evidence type="ECO:0000313" key="1">
    <source>
        <dbReference type="EMBL" id="BAN73784.1"/>
    </source>
</evidence>
<reference evidence="1 2" key="1">
    <citation type="journal article" date="2013" name="PLoS ONE">
        <title>Genomic Adaptation of the Lactobacillus casei Group.</title>
        <authorList>
            <person name="Toh H."/>
            <person name="Oshima K."/>
            <person name="Nakano A."/>
            <person name="Takahata M."/>
            <person name="Murakami M."/>
            <person name="Takaki T."/>
            <person name="Nishiyama H."/>
            <person name="Igimi S."/>
            <person name="Hattori M."/>
            <person name="Morita H."/>
        </authorList>
    </citation>
    <scope>NUCLEOTIDE SEQUENCE [LARGE SCALE GENOMIC DNA]</scope>
    <source>
        <strain evidence="1 2">ATCC 393</strain>
    </source>
</reference>
<dbReference type="SUPFAM" id="SSF52540">
    <property type="entry name" value="P-loop containing nucleoside triphosphate hydrolases"/>
    <property type="match status" value="1"/>
</dbReference>
<protein>
    <submittedName>
        <fullName evidence="1">Uncharacterized protein</fullName>
    </submittedName>
</protein>
<dbReference type="InterPro" id="IPR027417">
    <property type="entry name" value="P-loop_NTPase"/>
</dbReference>
<dbReference type="AlphaFoldDB" id="A0AAD1AMY4"/>
<dbReference type="EMBL" id="AP012544">
    <property type="protein sequence ID" value="BAN73784.1"/>
    <property type="molecule type" value="Genomic_DNA"/>
</dbReference>
<organism evidence="1 2">
    <name type="scientific">Lacticaseibacillus casei DSM 20011 = JCM 1134 = ATCC 393</name>
    <dbReference type="NCBI Taxonomy" id="1423732"/>
    <lineage>
        <taxon>Bacteria</taxon>
        <taxon>Bacillati</taxon>
        <taxon>Bacillota</taxon>
        <taxon>Bacilli</taxon>
        <taxon>Lactobacillales</taxon>
        <taxon>Lactobacillaceae</taxon>
        <taxon>Lacticaseibacillus</taxon>
    </lineage>
</organism>
<gene>
    <name evidence="1" type="ORF">LBCZ_0616</name>
</gene>
<proteinExistence type="predicted"/>
<accession>A0AAD1AMY4</accession>
<dbReference type="CDD" id="cd00267">
    <property type="entry name" value="ABC_ATPase"/>
    <property type="match status" value="1"/>
</dbReference>
<name>A0AAD1AMY4_LACCA</name>
<dbReference type="Proteomes" id="UP000015560">
    <property type="component" value="Chromosome"/>
</dbReference>